<accession>A0A0P0Z0W4</accession>
<keyword evidence="1" id="KW-0812">Transmembrane</keyword>
<dbReference type="InterPro" id="IPR024399">
    <property type="entry name" value="DUF2628"/>
</dbReference>
<evidence type="ECO:0000256" key="1">
    <source>
        <dbReference type="SAM" id="Phobius"/>
    </source>
</evidence>
<organism evidence="2">
    <name type="scientific">Aureimonas frigidaquae</name>
    <dbReference type="NCBI Taxonomy" id="424757"/>
    <lineage>
        <taxon>Bacteria</taxon>
        <taxon>Pseudomonadati</taxon>
        <taxon>Pseudomonadota</taxon>
        <taxon>Alphaproteobacteria</taxon>
        <taxon>Hyphomicrobiales</taxon>
        <taxon>Aurantimonadaceae</taxon>
        <taxon>Aureimonas</taxon>
    </lineage>
</organism>
<dbReference type="AlphaFoldDB" id="A0A0P0Z0W4"/>
<protein>
    <recommendedName>
        <fullName evidence="3">DUF2628 domain-containing protein</fullName>
    </recommendedName>
</protein>
<proteinExistence type="predicted"/>
<evidence type="ECO:0008006" key="3">
    <source>
        <dbReference type="Google" id="ProtNLM"/>
    </source>
</evidence>
<keyword evidence="1" id="KW-1133">Transmembrane helix</keyword>
<feature type="transmembrane region" description="Helical" evidence="1">
    <location>
        <begin position="42"/>
        <end position="62"/>
    </location>
</feature>
<evidence type="ECO:0000313" key="2">
    <source>
        <dbReference type="EMBL" id="BAT27615.1"/>
    </source>
</evidence>
<keyword evidence="1" id="KW-0472">Membrane</keyword>
<feature type="transmembrane region" description="Helical" evidence="1">
    <location>
        <begin position="68"/>
        <end position="88"/>
    </location>
</feature>
<name>A0A0P0Z0W4_9HYPH</name>
<dbReference type="RefSeq" id="WP_062226664.1">
    <property type="nucleotide sequence ID" value="NZ_BBWR01000003.1"/>
</dbReference>
<sequence>MSRYVVLEPPAGASDGDVVLVADRFRWLGLIFPFLWLLWHRLWLATLGYLVAVGAVFALAQLSGAGTLQISLLAIGALVALEGPHWIVAKLRRAGYTDIGTIDADTLDDAEAMLAQDRMVLSGTPDGVRGGVASAPMGLTPSPADRAWRASRSLLDPIGDRP</sequence>
<dbReference type="Pfam" id="PF10947">
    <property type="entry name" value="DUF2628"/>
    <property type="match status" value="1"/>
</dbReference>
<dbReference type="OrthoDB" id="7285394at2"/>
<dbReference type="EMBL" id="LC066375">
    <property type="protein sequence ID" value="BAT27615.1"/>
    <property type="molecule type" value="Genomic_DNA"/>
</dbReference>
<reference evidence="2" key="1">
    <citation type="journal article" date="2015" name="Proc. Natl. Acad. Sci. U.S.A.">
        <title>Bacterial clade with the ribosomal RNA operon on a small plasmid rather than the chromosome.</title>
        <authorList>
            <person name="Anda M."/>
            <person name="Ohtsubo Y."/>
            <person name="Okubo T."/>
            <person name="Sugawara M."/>
            <person name="Nagata Y."/>
            <person name="Tsuda M."/>
            <person name="Minamisawa K."/>
            <person name="Mitsui H."/>
        </authorList>
    </citation>
    <scope>NUCLEOTIDE SEQUENCE</scope>
    <source>
        <strain evidence="2">JCM 14755</strain>
    </source>
</reference>